<organism evidence="1 2">
    <name type="scientific">Paenibacillus radicis</name>
    <name type="common">ex Gao et al. 2016</name>
    <dbReference type="NCBI Taxonomy" id="1737354"/>
    <lineage>
        <taxon>Bacteria</taxon>
        <taxon>Bacillati</taxon>
        <taxon>Bacillota</taxon>
        <taxon>Bacilli</taxon>
        <taxon>Bacillales</taxon>
        <taxon>Paenibacillaceae</taxon>
        <taxon>Paenibacillus</taxon>
    </lineage>
</organism>
<dbReference type="EMBL" id="BMHY01000001">
    <property type="protein sequence ID" value="GGG57797.1"/>
    <property type="molecule type" value="Genomic_DNA"/>
</dbReference>
<protein>
    <submittedName>
        <fullName evidence="1">Uncharacterized protein</fullName>
    </submittedName>
</protein>
<accession>A0A917GVZ3</accession>
<dbReference type="RefSeq" id="WP_188887654.1">
    <property type="nucleotide sequence ID" value="NZ_BMHY01000001.1"/>
</dbReference>
<proteinExistence type="predicted"/>
<dbReference type="AlphaFoldDB" id="A0A917GVZ3"/>
<evidence type="ECO:0000313" key="1">
    <source>
        <dbReference type="EMBL" id="GGG57797.1"/>
    </source>
</evidence>
<gene>
    <name evidence="1" type="ORF">GCM10010918_08590</name>
</gene>
<dbReference type="Proteomes" id="UP000600247">
    <property type="component" value="Unassembled WGS sequence"/>
</dbReference>
<name>A0A917GVZ3_9BACL</name>
<sequence length="214" mass="23222">MKPRKILSTLGVLGIALALLISSLSGTTSIYAKEQSNFSTLSHEEKLELYETFENIVNEINNNEPQSTLGIFPFEEFPFEKFSSVSEFREFAIARSGVNFNLVPDDQGGIRPRSIGSATKSRTVDSNGVSVTLTVFGAFYTSLNTNSGRQVFTGQIASMSTTSSLGSFIETGWTTSYTDTTFNVTSSGKIKYNGLESSHHIQVTFNCSATGVVS</sequence>
<keyword evidence="2" id="KW-1185">Reference proteome</keyword>
<reference evidence="1 2" key="1">
    <citation type="journal article" date="2014" name="Int. J. Syst. Evol. Microbiol.">
        <title>Complete genome sequence of Corynebacterium casei LMG S-19264T (=DSM 44701T), isolated from a smear-ripened cheese.</title>
        <authorList>
            <consortium name="US DOE Joint Genome Institute (JGI-PGF)"/>
            <person name="Walter F."/>
            <person name="Albersmeier A."/>
            <person name="Kalinowski J."/>
            <person name="Ruckert C."/>
        </authorList>
    </citation>
    <scope>NUCLEOTIDE SEQUENCE [LARGE SCALE GENOMIC DNA]</scope>
    <source>
        <strain evidence="1 2">CGMCC 1.15286</strain>
    </source>
</reference>
<comment type="caution">
    <text evidence="1">The sequence shown here is derived from an EMBL/GenBank/DDBJ whole genome shotgun (WGS) entry which is preliminary data.</text>
</comment>
<evidence type="ECO:0000313" key="2">
    <source>
        <dbReference type="Proteomes" id="UP000600247"/>
    </source>
</evidence>